<dbReference type="InterPro" id="IPR024752">
    <property type="entry name" value="Myb/SANT-like_dom"/>
</dbReference>
<reference evidence="4 5" key="1">
    <citation type="submission" date="2022-03" db="EMBL/GenBank/DDBJ databases">
        <authorList>
            <person name="Nunn A."/>
            <person name="Chopra R."/>
            <person name="Nunn A."/>
            <person name="Contreras Garrido A."/>
        </authorList>
    </citation>
    <scope>NUCLEOTIDE SEQUENCE [LARGE SCALE GENOMIC DNA]</scope>
</reference>
<dbReference type="PANTHER" id="PTHR47864:SF10">
    <property type="entry name" value="MYB_SANT-LIKE DNA-BINDING DOMAIN PROTEIN"/>
    <property type="match status" value="1"/>
</dbReference>
<organism evidence="4 5">
    <name type="scientific">Thlaspi arvense</name>
    <name type="common">Field penny-cress</name>
    <dbReference type="NCBI Taxonomy" id="13288"/>
    <lineage>
        <taxon>Eukaryota</taxon>
        <taxon>Viridiplantae</taxon>
        <taxon>Streptophyta</taxon>
        <taxon>Embryophyta</taxon>
        <taxon>Tracheophyta</taxon>
        <taxon>Spermatophyta</taxon>
        <taxon>Magnoliopsida</taxon>
        <taxon>eudicotyledons</taxon>
        <taxon>Gunneridae</taxon>
        <taxon>Pentapetalae</taxon>
        <taxon>rosids</taxon>
        <taxon>malvids</taxon>
        <taxon>Brassicales</taxon>
        <taxon>Brassicaceae</taxon>
        <taxon>Thlaspideae</taxon>
        <taxon>Thlaspi</taxon>
    </lineage>
</organism>
<evidence type="ECO:0000313" key="5">
    <source>
        <dbReference type="Proteomes" id="UP000836841"/>
    </source>
</evidence>
<dbReference type="Proteomes" id="UP000836841">
    <property type="component" value="Chromosome 3"/>
</dbReference>
<dbReference type="InterPro" id="IPR055314">
    <property type="entry name" value="At2g29880-like"/>
</dbReference>
<evidence type="ECO:0000259" key="3">
    <source>
        <dbReference type="Pfam" id="PF24769"/>
    </source>
</evidence>
<feature type="region of interest" description="Disordered" evidence="1">
    <location>
        <begin position="181"/>
        <end position="219"/>
    </location>
</feature>
<sequence>MADSRKNKEKGQYNQWGPEETKLLIDLLVDAIHRNWRDSNGLITKLTVEQNFLPVLNEKLGCQKEYKHYLSRIKYLRTIYQNYVDLQRFNSRFGWDPETKKFTAPDEKHPSHKHMRYDSVEQFEDLQLIFGCGVATGGFAIGLSDTTDARTFRVGESNQVKENINLHQSTDEVFELSSQQQSTECDMPSFPVPGFKGRAEKLHPRKRSKREATNDVDKLKNDQDDATIIVSNKIFSVIQQREERQQREAEKREEKLKREAEEKEAERKKDNIWEAMKEIPNLDNHTRYKAITLIHSLGMKNVFKDMTIEERFG</sequence>
<dbReference type="PANTHER" id="PTHR47864">
    <property type="entry name" value="TRANSMEMBRANE PROTEIN"/>
    <property type="match status" value="1"/>
</dbReference>
<gene>
    <name evidence="4" type="ORF">TAV2_LOCUS10642</name>
</gene>
<feature type="compositionally biased region" description="Basic and acidic residues" evidence="1">
    <location>
        <begin position="210"/>
        <end position="219"/>
    </location>
</feature>
<proteinExistence type="predicted"/>
<feature type="domain" description="Myb/SANT-like" evidence="2">
    <location>
        <begin position="15"/>
        <end position="107"/>
    </location>
</feature>
<keyword evidence="5" id="KW-1185">Reference proteome</keyword>
<feature type="non-terminal residue" evidence="4">
    <location>
        <position position="1"/>
    </location>
</feature>
<dbReference type="InterPro" id="IPR056253">
    <property type="entry name" value="At2g29880-like_C"/>
</dbReference>
<evidence type="ECO:0000313" key="4">
    <source>
        <dbReference type="EMBL" id="CAH2052983.1"/>
    </source>
</evidence>
<dbReference type="Pfam" id="PF24769">
    <property type="entry name" value="At2g29880_C"/>
    <property type="match status" value="1"/>
</dbReference>
<accession>A0AAU9RWR7</accession>
<feature type="region of interest" description="Disordered" evidence="1">
    <location>
        <begin position="246"/>
        <end position="267"/>
    </location>
</feature>
<dbReference type="Pfam" id="PF12776">
    <property type="entry name" value="Myb_DNA-bind_3"/>
    <property type="match status" value="1"/>
</dbReference>
<evidence type="ECO:0000256" key="1">
    <source>
        <dbReference type="SAM" id="MobiDB-lite"/>
    </source>
</evidence>
<dbReference type="AlphaFoldDB" id="A0AAU9RWR7"/>
<protein>
    <recommendedName>
        <fullName evidence="6">Myb/SANT-like domain-containing protein</fullName>
    </recommendedName>
</protein>
<evidence type="ECO:0000259" key="2">
    <source>
        <dbReference type="Pfam" id="PF12776"/>
    </source>
</evidence>
<dbReference type="EMBL" id="OU466859">
    <property type="protein sequence ID" value="CAH2052983.1"/>
    <property type="molecule type" value="Genomic_DNA"/>
</dbReference>
<evidence type="ECO:0008006" key="6">
    <source>
        <dbReference type="Google" id="ProtNLM"/>
    </source>
</evidence>
<name>A0AAU9RWR7_THLAR</name>
<feature type="domain" description="At2g29880-like C-terminal" evidence="3">
    <location>
        <begin position="272"/>
        <end position="313"/>
    </location>
</feature>